<dbReference type="Pfam" id="PF17846">
    <property type="entry name" value="XRN_M"/>
    <property type="match status" value="1"/>
</dbReference>
<evidence type="ECO:0000313" key="2">
    <source>
        <dbReference type="EMBL" id="KAI7748150.1"/>
    </source>
</evidence>
<dbReference type="EMBL" id="JAMZMK010006594">
    <property type="protein sequence ID" value="KAI7748150.1"/>
    <property type="molecule type" value="Genomic_DNA"/>
</dbReference>
<evidence type="ECO:0000313" key="3">
    <source>
        <dbReference type="Proteomes" id="UP001206925"/>
    </source>
</evidence>
<feature type="domain" description="Xrn1 helical" evidence="1">
    <location>
        <begin position="1"/>
        <end position="58"/>
    </location>
</feature>
<dbReference type="AlphaFoldDB" id="A0AAD5GMB3"/>
<keyword evidence="3" id="KW-1185">Reference proteome</keyword>
<reference evidence="2" key="1">
    <citation type="submission" date="2022-06" db="EMBL/GenBank/DDBJ databases">
        <title>Uncovering the hologenomic basis of an extraordinary plant invasion.</title>
        <authorList>
            <person name="Bieker V.C."/>
            <person name="Martin M.D."/>
            <person name="Gilbert T."/>
            <person name="Hodgins K."/>
            <person name="Battlay P."/>
            <person name="Petersen B."/>
            <person name="Wilson J."/>
        </authorList>
    </citation>
    <scope>NUCLEOTIDE SEQUENCE</scope>
    <source>
        <strain evidence="2">AA19_3_7</strain>
        <tissue evidence="2">Leaf</tissue>
    </source>
</reference>
<dbReference type="PANTHER" id="PTHR12341">
    <property type="entry name" value="5'-&gt;3' EXORIBONUCLEASE"/>
    <property type="match status" value="1"/>
</dbReference>
<dbReference type="InterPro" id="IPR027073">
    <property type="entry name" value="5_3_exoribonuclease"/>
</dbReference>
<proteinExistence type="predicted"/>
<accession>A0AAD5GMB3</accession>
<dbReference type="GO" id="GO:0005634">
    <property type="term" value="C:nucleus"/>
    <property type="evidence" value="ECO:0007669"/>
    <property type="project" value="TreeGrafter"/>
</dbReference>
<dbReference type="GO" id="GO:0003723">
    <property type="term" value="F:RNA binding"/>
    <property type="evidence" value="ECO:0007669"/>
    <property type="project" value="TreeGrafter"/>
</dbReference>
<sequence>MCLFAENDILPQFNSLNVSKGGIETLLRIYQQEFVKMGYITNAPEVNLKSFEHFIQALVIHSAFLYDSG</sequence>
<dbReference type="GO" id="GO:0004534">
    <property type="term" value="F:5'-3' RNA exonuclease activity"/>
    <property type="evidence" value="ECO:0007669"/>
    <property type="project" value="TreeGrafter"/>
</dbReference>
<name>A0AAD5GMB3_AMBAR</name>
<gene>
    <name evidence="2" type="ORF">M8C21_012913</name>
</gene>
<dbReference type="InterPro" id="IPR041412">
    <property type="entry name" value="Xrn1_helical"/>
</dbReference>
<protein>
    <recommendedName>
        <fullName evidence="1">Xrn1 helical domain-containing protein</fullName>
    </recommendedName>
</protein>
<comment type="caution">
    <text evidence="2">The sequence shown here is derived from an EMBL/GenBank/DDBJ whole genome shotgun (WGS) entry which is preliminary data.</text>
</comment>
<organism evidence="2 3">
    <name type="scientific">Ambrosia artemisiifolia</name>
    <name type="common">Common ragweed</name>
    <dbReference type="NCBI Taxonomy" id="4212"/>
    <lineage>
        <taxon>Eukaryota</taxon>
        <taxon>Viridiplantae</taxon>
        <taxon>Streptophyta</taxon>
        <taxon>Embryophyta</taxon>
        <taxon>Tracheophyta</taxon>
        <taxon>Spermatophyta</taxon>
        <taxon>Magnoliopsida</taxon>
        <taxon>eudicotyledons</taxon>
        <taxon>Gunneridae</taxon>
        <taxon>Pentapetalae</taxon>
        <taxon>asterids</taxon>
        <taxon>campanulids</taxon>
        <taxon>Asterales</taxon>
        <taxon>Asteraceae</taxon>
        <taxon>Asteroideae</taxon>
        <taxon>Heliantheae alliance</taxon>
        <taxon>Heliantheae</taxon>
        <taxon>Ambrosia</taxon>
    </lineage>
</organism>
<dbReference type="PANTHER" id="PTHR12341:SF53">
    <property type="entry name" value="5'-3' EXORIBONUCLEASE"/>
    <property type="match status" value="1"/>
</dbReference>
<dbReference type="Proteomes" id="UP001206925">
    <property type="component" value="Unassembled WGS sequence"/>
</dbReference>
<evidence type="ECO:0000259" key="1">
    <source>
        <dbReference type="Pfam" id="PF17846"/>
    </source>
</evidence>
<dbReference type="GO" id="GO:0000956">
    <property type="term" value="P:nuclear-transcribed mRNA catabolic process"/>
    <property type="evidence" value="ECO:0007669"/>
    <property type="project" value="TreeGrafter"/>
</dbReference>